<name>A0A8J2JC94_9HEXA</name>
<keyword evidence="3" id="KW-1185">Reference proteome</keyword>
<evidence type="ECO:0000313" key="3">
    <source>
        <dbReference type="Proteomes" id="UP000708208"/>
    </source>
</evidence>
<evidence type="ECO:0000256" key="1">
    <source>
        <dbReference type="SAM" id="MobiDB-lite"/>
    </source>
</evidence>
<dbReference type="Proteomes" id="UP000708208">
    <property type="component" value="Unassembled WGS sequence"/>
</dbReference>
<protein>
    <submittedName>
        <fullName evidence="2">Uncharacterized protein</fullName>
    </submittedName>
</protein>
<accession>A0A8J2JC94</accession>
<feature type="non-terminal residue" evidence="2">
    <location>
        <position position="62"/>
    </location>
</feature>
<feature type="non-terminal residue" evidence="2">
    <location>
        <position position="1"/>
    </location>
</feature>
<dbReference type="EMBL" id="CAJVCH010046978">
    <property type="protein sequence ID" value="CAG7717568.1"/>
    <property type="molecule type" value="Genomic_DNA"/>
</dbReference>
<proteinExistence type="predicted"/>
<reference evidence="2" key="1">
    <citation type="submission" date="2021-06" db="EMBL/GenBank/DDBJ databases">
        <authorList>
            <person name="Hodson N. C."/>
            <person name="Mongue J. A."/>
            <person name="Jaron S. K."/>
        </authorList>
    </citation>
    <scope>NUCLEOTIDE SEQUENCE</scope>
</reference>
<comment type="caution">
    <text evidence="2">The sequence shown here is derived from an EMBL/GenBank/DDBJ whole genome shotgun (WGS) entry which is preliminary data.</text>
</comment>
<feature type="region of interest" description="Disordered" evidence="1">
    <location>
        <begin position="28"/>
        <end position="62"/>
    </location>
</feature>
<sequence>EFGLGNFDIGYEDYVKKYFPVAFGANEGAASSSGGSTPGPAPASSSYRPSGPPTSSSSPSSS</sequence>
<evidence type="ECO:0000313" key="2">
    <source>
        <dbReference type="EMBL" id="CAG7717568.1"/>
    </source>
</evidence>
<organism evidence="2 3">
    <name type="scientific">Allacma fusca</name>
    <dbReference type="NCBI Taxonomy" id="39272"/>
    <lineage>
        <taxon>Eukaryota</taxon>
        <taxon>Metazoa</taxon>
        <taxon>Ecdysozoa</taxon>
        <taxon>Arthropoda</taxon>
        <taxon>Hexapoda</taxon>
        <taxon>Collembola</taxon>
        <taxon>Symphypleona</taxon>
        <taxon>Sminthuridae</taxon>
        <taxon>Allacma</taxon>
    </lineage>
</organism>
<gene>
    <name evidence="2" type="ORF">AFUS01_LOCUS7023</name>
</gene>
<dbReference type="AlphaFoldDB" id="A0A8J2JC94"/>
<feature type="compositionally biased region" description="Low complexity" evidence="1">
    <location>
        <begin position="42"/>
        <end position="62"/>
    </location>
</feature>